<evidence type="ECO:0000313" key="1">
    <source>
        <dbReference type="EMBL" id="KAL3529921.1"/>
    </source>
</evidence>
<name>A0ABD3ADM8_9GENT</name>
<dbReference type="InterPro" id="IPR006740">
    <property type="entry name" value="DUF604"/>
</dbReference>
<dbReference type="PANTHER" id="PTHR10811">
    <property type="entry name" value="FRINGE-RELATED"/>
    <property type="match status" value="1"/>
</dbReference>
<comment type="caution">
    <text evidence="1">The sequence shown here is derived from an EMBL/GenBank/DDBJ whole genome shotgun (WGS) entry which is preliminary data.</text>
</comment>
<sequence length="394" mass="45347">MESWWRPNQMRGYLNLDKAPTEDLLPWSSASPPYRVSDDLTEFLRETNIAAPIMIRMARGIMETVRENRVGFFRWLVMGKDDTIFFVDNIIDILAKYDHTKYYYFGGQAEFVLSNYRYSFNMGFGGAGYIFSYPLAKALADDMESCLRRYAHLNGTDLIIMSCIADFGVDLSPEKGMHQIDLRDNIAGFLSSHPKTLLMSLHHFDMVDPIFPNMNRSQSTRHLMKPANVDQSRLLQQTICYNRKHSWSISISWGYSVHIYEKIMPRSWLQLPIETFAPWAPPNPDPPHYMFNTRLPNNDPCDAPHLFFFESIERMSEGSIITIYNRSSQRELPPCLVDENGNHSADFVSAVHVYSPGIKRIEIDKCECCDIAYADGTSDATVTFRECMPDEMVA</sequence>
<protein>
    <submittedName>
        <fullName evidence="1">Uncharacterized protein</fullName>
    </submittedName>
</protein>
<keyword evidence="2" id="KW-1185">Reference proteome</keyword>
<organism evidence="1 2">
    <name type="scientific">Cinchona calisaya</name>
    <dbReference type="NCBI Taxonomy" id="153742"/>
    <lineage>
        <taxon>Eukaryota</taxon>
        <taxon>Viridiplantae</taxon>
        <taxon>Streptophyta</taxon>
        <taxon>Embryophyta</taxon>
        <taxon>Tracheophyta</taxon>
        <taxon>Spermatophyta</taxon>
        <taxon>Magnoliopsida</taxon>
        <taxon>eudicotyledons</taxon>
        <taxon>Gunneridae</taxon>
        <taxon>Pentapetalae</taxon>
        <taxon>asterids</taxon>
        <taxon>lamiids</taxon>
        <taxon>Gentianales</taxon>
        <taxon>Rubiaceae</taxon>
        <taxon>Cinchonoideae</taxon>
        <taxon>Cinchoneae</taxon>
        <taxon>Cinchona</taxon>
    </lineage>
</organism>
<accession>A0ABD3ADM8</accession>
<proteinExistence type="predicted"/>
<dbReference type="Gene3D" id="3.90.550.50">
    <property type="match status" value="1"/>
</dbReference>
<dbReference type="AlphaFoldDB" id="A0ABD3ADM8"/>
<dbReference type="Proteomes" id="UP001630127">
    <property type="component" value="Unassembled WGS sequence"/>
</dbReference>
<reference evidence="1 2" key="1">
    <citation type="submission" date="2024-11" db="EMBL/GenBank/DDBJ databases">
        <title>A near-complete genome assembly of Cinchona calisaya.</title>
        <authorList>
            <person name="Lian D.C."/>
            <person name="Zhao X.W."/>
            <person name="Wei L."/>
        </authorList>
    </citation>
    <scope>NUCLEOTIDE SEQUENCE [LARGE SCALE GENOMIC DNA]</scope>
    <source>
        <tissue evidence="1">Nenye</tissue>
    </source>
</reference>
<dbReference type="EMBL" id="JBJUIK010000004">
    <property type="protein sequence ID" value="KAL3529921.1"/>
    <property type="molecule type" value="Genomic_DNA"/>
</dbReference>
<gene>
    <name evidence="1" type="ORF">ACH5RR_009243</name>
</gene>
<dbReference type="Pfam" id="PF04646">
    <property type="entry name" value="DUF604"/>
    <property type="match status" value="1"/>
</dbReference>
<evidence type="ECO:0000313" key="2">
    <source>
        <dbReference type="Proteomes" id="UP001630127"/>
    </source>
</evidence>